<evidence type="ECO:0000256" key="1">
    <source>
        <dbReference type="ARBA" id="ARBA00022723"/>
    </source>
</evidence>
<feature type="domain" description="Tyrosinase copper-binding" evidence="4">
    <location>
        <begin position="76"/>
        <end position="93"/>
    </location>
</feature>
<keyword evidence="6" id="KW-1185">Reference proteome</keyword>
<evidence type="ECO:0000313" key="6">
    <source>
        <dbReference type="Proteomes" id="UP001150538"/>
    </source>
</evidence>
<dbReference type="PANTHER" id="PTHR11474">
    <property type="entry name" value="TYROSINASE FAMILY MEMBER"/>
    <property type="match status" value="1"/>
</dbReference>
<reference evidence="5" key="1">
    <citation type="submission" date="2022-07" db="EMBL/GenBank/DDBJ databases">
        <title>Phylogenomic reconstructions and comparative analyses of Kickxellomycotina fungi.</title>
        <authorList>
            <person name="Reynolds N.K."/>
            <person name="Stajich J.E."/>
            <person name="Barry K."/>
            <person name="Grigoriev I.V."/>
            <person name="Crous P."/>
            <person name="Smith M.E."/>
        </authorList>
    </citation>
    <scope>NUCLEOTIDE SEQUENCE</scope>
    <source>
        <strain evidence="5">NBRC 100468</strain>
    </source>
</reference>
<evidence type="ECO:0000256" key="2">
    <source>
        <dbReference type="ARBA" id="ARBA00023008"/>
    </source>
</evidence>
<keyword evidence="1" id="KW-0479">Metal-binding</keyword>
<dbReference type="Gene3D" id="1.10.1280.10">
    <property type="entry name" value="Di-copper center containing domain from catechol oxidase"/>
    <property type="match status" value="1"/>
</dbReference>
<feature type="chain" id="PRO_5040810916" description="Tyrosinase copper-binding domain-containing protein" evidence="3">
    <location>
        <begin position="22"/>
        <end position="487"/>
    </location>
</feature>
<dbReference type="AlphaFoldDB" id="A0A9W8DQD6"/>
<evidence type="ECO:0000259" key="4">
    <source>
        <dbReference type="PROSITE" id="PS00497"/>
    </source>
</evidence>
<dbReference type="OrthoDB" id="6132182at2759"/>
<name>A0A9W8DQD6_9FUNG</name>
<protein>
    <recommendedName>
        <fullName evidence="4">Tyrosinase copper-binding domain-containing protein</fullName>
    </recommendedName>
</protein>
<dbReference type="InterPro" id="IPR050316">
    <property type="entry name" value="Tyrosinase/Hemocyanin"/>
</dbReference>
<dbReference type="PANTHER" id="PTHR11474:SF126">
    <property type="entry name" value="TYROSINASE-LIKE PROTEIN TYR-1-RELATED"/>
    <property type="match status" value="1"/>
</dbReference>
<organism evidence="5 6">
    <name type="scientific">Mycoemilia scoparia</name>
    <dbReference type="NCBI Taxonomy" id="417184"/>
    <lineage>
        <taxon>Eukaryota</taxon>
        <taxon>Fungi</taxon>
        <taxon>Fungi incertae sedis</taxon>
        <taxon>Zoopagomycota</taxon>
        <taxon>Kickxellomycotina</taxon>
        <taxon>Kickxellomycetes</taxon>
        <taxon>Kickxellales</taxon>
        <taxon>Kickxellaceae</taxon>
        <taxon>Mycoemilia</taxon>
    </lineage>
</organism>
<keyword evidence="2" id="KW-0186">Copper</keyword>
<proteinExistence type="predicted"/>
<dbReference type="Pfam" id="PF00264">
    <property type="entry name" value="Tyrosinase"/>
    <property type="match status" value="1"/>
</dbReference>
<dbReference type="GO" id="GO:0016491">
    <property type="term" value="F:oxidoreductase activity"/>
    <property type="evidence" value="ECO:0007669"/>
    <property type="project" value="InterPro"/>
</dbReference>
<feature type="signal peptide" evidence="3">
    <location>
        <begin position="1"/>
        <end position="21"/>
    </location>
</feature>
<comment type="caution">
    <text evidence="5">The sequence shown here is derived from an EMBL/GenBank/DDBJ whole genome shotgun (WGS) entry which is preliminary data.</text>
</comment>
<dbReference type="InterPro" id="IPR002227">
    <property type="entry name" value="Tyrosinase_Cu-bd"/>
</dbReference>
<dbReference type="PRINTS" id="PR00092">
    <property type="entry name" value="TYROSINASE"/>
</dbReference>
<dbReference type="Proteomes" id="UP001150538">
    <property type="component" value="Unassembled WGS sequence"/>
</dbReference>
<gene>
    <name evidence="5" type="ORF">H4219_001394</name>
</gene>
<dbReference type="InterPro" id="IPR008922">
    <property type="entry name" value="Di-copper_centre_dom_sf"/>
</dbReference>
<evidence type="ECO:0000256" key="3">
    <source>
        <dbReference type="SAM" id="SignalP"/>
    </source>
</evidence>
<dbReference type="GO" id="GO:0046872">
    <property type="term" value="F:metal ion binding"/>
    <property type="evidence" value="ECO:0007669"/>
    <property type="project" value="UniProtKB-KW"/>
</dbReference>
<accession>A0A9W8DQD6</accession>
<dbReference type="EMBL" id="JANBPU010000015">
    <property type="protein sequence ID" value="KAJ1920281.1"/>
    <property type="molecule type" value="Genomic_DNA"/>
</dbReference>
<keyword evidence="3" id="KW-0732">Signal</keyword>
<dbReference type="SUPFAM" id="SSF48056">
    <property type="entry name" value="Di-copper centre-containing domain"/>
    <property type="match status" value="1"/>
</dbReference>
<sequence length="487" mass="53691">MKNFFAVVIGLLLLALQLVEAGSNGGGCKNPIVRKEIRSASDEERKNFFEALQVMKNNGVVDKLAKIHNDQANYVHNSTIFLAFHRYFVKVFENELQKAKPGVSALYWDWTLDAQHPENSILFTPEWFGGNGQGDDHCVKDGIFKEWQFTTIDKHCLKRIYNKGNAINALYPYEAILGNINNSANYDQLTHAIEGGCHGFVHLGMGGDMTEMYAPNDITFWLHHGMIDMIYYQWQMVDYETRKNDISGKLVGGVEEISHDTPLPGYPDVKVGDVLDFKNNLLCYVYEETGTAKAMKIAEEAARKAAEYKKSQGSGKGNSKRDLLGGVLGAVGDTVGNVVEDVGDVVKDVGDVVEDVVESVSDLLDAVGDAIKDITKALGLEDVDLNLLDPKDLKLPIPDKPCGGWVAMTGISPALIDEQHKQMVQTIKKYNSMKYYISPSAIHYAHRLAAIRNATTTSTPVVVPPRRKCIPRTPSPAPAYSALPVAA</sequence>
<dbReference type="PROSITE" id="PS00497">
    <property type="entry name" value="TYROSINASE_1"/>
    <property type="match status" value="1"/>
</dbReference>
<evidence type="ECO:0000313" key="5">
    <source>
        <dbReference type="EMBL" id="KAJ1920281.1"/>
    </source>
</evidence>